<dbReference type="InterPro" id="IPR006390">
    <property type="entry name" value="DHP_synth_dom"/>
</dbReference>
<evidence type="ECO:0000256" key="3">
    <source>
        <dbReference type="ARBA" id="ARBA00004763"/>
    </source>
</evidence>
<dbReference type="GO" id="GO:0046872">
    <property type="term" value="F:metal ion binding"/>
    <property type="evidence" value="ECO:0007669"/>
    <property type="project" value="UniProtKB-KW"/>
</dbReference>
<dbReference type="GO" id="GO:0046654">
    <property type="term" value="P:tetrahydrofolate biosynthetic process"/>
    <property type="evidence" value="ECO:0007669"/>
    <property type="project" value="TreeGrafter"/>
</dbReference>
<dbReference type="PROSITE" id="PS00792">
    <property type="entry name" value="DHPS_1"/>
    <property type="match status" value="1"/>
</dbReference>
<dbReference type="EC" id="2.5.1.15" evidence="5 13"/>
<dbReference type="Pfam" id="PF00809">
    <property type="entry name" value="Pterin_bind"/>
    <property type="match status" value="1"/>
</dbReference>
<evidence type="ECO:0000256" key="11">
    <source>
        <dbReference type="ARBA" id="ARBA00030193"/>
    </source>
</evidence>
<comment type="cofactor">
    <cofactor evidence="2 13">
        <name>Mg(2+)</name>
        <dbReference type="ChEBI" id="CHEBI:18420"/>
    </cofactor>
</comment>
<comment type="similarity">
    <text evidence="4 13">Belongs to the DHPS family.</text>
</comment>
<keyword evidence="9 13" id="KW-0460">Magnesium</keyword>
<evidence type="ECO:0000256" key="8">
    <source>
        <dbReference type="ARBA" id="ARBA00022723"/>
    </source>
</evidence>
<accession>A0A9D1R5I3</accession>
<keyword evidence="7 13" id="KW-0808">Transferase</keyword>
<evidence type="ECO:0000256" key="13">
    <source>
        <dbReference type="RuleBase" id="RU361205"/>
    </source>
</evidence>
<dbReference type="GO" id="GO:0004156">
    <property type="term" value="F:dihydropteroate synthase activity"/>
    <property type="evidence" value="ECO:0007669"/>
    <property type="project" value="UniProtKB-EC"/>
</dbReference>
<dbReference type="GO" id="GO:0005829">
    <property type="term" value="C:cytosol"/>
    <property type="evidence" value="ECO:0007669"/>
    <property type="project" value="TreeGrafter"/>
</dbReference>
<dbReference type="SUPFAM" id="SSF51717">
    <property type="entry name" value="Dihydropteroate synthetase-like"/>
    <property type="match status" value="1"/>
</dbReference>
<gene>
    <name evidence="15" type="primary">folP</name>
    <name evidence="15" type="ORF">H9742_10315</name>
</gene>
<dbReference type="GO" id="GO:0046656">
    <property type="term" value="P:folic acid biosynthetic process"/>
    <property type="evidence" value="ECO:0007669"/>
    <property type="project" value="UniProtKB-KW"/>
</dbReference>
<dbReference type="PANTHER" id="PTHR20941:SF1">
    <property type="entry name" value="FOLIC ACID SYNTHESIS PROTEIN FOL1"/>
    <property type="match status" value="1"/>
</dbReference>
<dbReference type="EMBL" id="DXGH01000055">
    <property type="protein sequence ID" value="HIW81888.1"/>
    <property type="molecule type" value="Genomic_DNA"/>
</dbReference>
<dbReference type="PROSITE" id="PS50972">
    <property type="entry name" value="PTERIN_BINDING"/>
    <property type="match status" value="1"/>
</dbReference>
<comment type="catalytic activity">
    <reaction evidence="1">
        <text>(7,8-dihydropterin-6-yl)methyl diphosphate + 4-aminobenzoate = 7,8-dihydropteroate + diphosphate</text>
        <dbReference type="Rhea" id="RHEA:19949"/>
        <dbReference type="ChEBI" id="CHEBI:17836"/>
        <dbReference type="ChEBI" id="CHEBI:17839"/>
        <dbReference type="ChEBI" id="CHEBI:33019"/>
        <dbReference type="ChEBI" id="CHEBI:72950"/>
        <dbReference type="EC" id="2.5.1.15"/>
    </reaction>
</comment>
<dbReference type="Proteomes" id="UP000824265">
    <property type="component" value="Unassembled WGS sequence"/>
</dbReference>
<proteinExistence type="inferred from homology"/>
<dbReference type="Gene3D" id="3.20.20.20">
    <property type="entry name" value="Dihydropteroate synthase-like"/>
    <property type="match status" value="1"/>
</dbReference>
<feature type="domain" description="Pterin-binding" evidence="14">
    <location>
        <begin position="14"/>
        <end position="260"/>
    </location>
</feature>
<evidence type="ECO:0000313" key="16">
    <source>
        <dbReference type="Proteomes" id="UP000824265"/>
    </source>
</evidence>
<reference evidence="15" key="1">
    <citation type="journal article" date="2021" name="PeerJ">
        <title>Extensive microbial diversity within the chicken gut microbiome revealed by metagenomics and culture.</title>
        <authorList>
            <person name="Gilroy R."/>
            <person name="Ravi A."/>
            <person name="Getino M."/>
            <person name="Pursley I."/>
            <person name="Horton D.L."/>
            <person name="Alikhan N.F."/>
            <person name="Baker D."/>
            <person name="Gharbi K."/>
            <person name="Hall N."/>
            <person name="Watson M."/>
            <person name="Adriaenssens E.M."/>
            <person name="Foster-Nyarko E."/>
            <person name="Jarju S."/>
            <person name="Secka A."/>
            <person name="Antonio M."/>
            <person name="Oren A."/>
            <person name="Chaudhuri R.R."/>
            <person name="La Ragione R."/>
            <person name="Hildebrand F."/>
            <person name="Pallen M.J."/>
        </authorList>
    </citation>
    <scope>NUCLEOTIDE SEQUENCE</scope>
    <source>
        <strain evidence="15">CHK195-6426</strain>
    </source>
</reference>
<dbReference type="CDD" id="cd00739">
    <property type="entry name" value="DHPS"/>
    <property type="match status" value="1"/>
</dbReference>
<evidence type="ECO:0000313" key="15">
    <source>
        <dbReference type="EMBL" id="HIW81888.1"/>
    </source>
</evidence>
<dbReference type="AlphaFoldDB" id="A0A9D1R5I3"/>
<comment type="function">
    <text evidence="12 13">Catalyzes the condensation of para-aminobenzoate (pABA) with 6-hydroxymethyl-7,8-dihydropterin diphosphate (DHPt-PP) to form 7,8-dihydropteroate (H2Pte), the immediate precursor of folate derivatives.</text>
</comment>
<dbReference type="NCBIfam" id="TIGR01496">
    <property type="entry name" value="DHPS"/>
    <property type="match status" value="1"/>
</dbReference>
<comment type="caution">
    <text evidence="15">The sequence shown here is derived from an EMBL/GenBank/DDBJ whole genome shotgun (WGS) entry which is preliminary data.</text>
</comment>
<name>A0A9D1R5I3_9FIRM</name>
<dbReference type="InterPro" id="IPR000489">
    <property type="entry name" value="Pterin-binding_dom"/>
</dbReference>
<evidence type="ECO:0000256" key="1">
    <source>
        <dbReference type="ARBA" id="ARBA00000012"/>
    </source>
</evidence>
<evidence type="ECO:0000259" key="14">
    <source>
        <dbReference type="PROSITE" id="PS50972"/>
    </source>
</evidence>
<keyword evidence="8 13" id="KW-0479">Metal-binding</keyword>
<evidence type="ECO:0000256" key="2">
    <source>
        <dbReference type="ARBA" id="ARBA00001946"/>
    </source>
</evidence>
<evidence type="ECO:0000256" key="7">
    <source>
        <dbReference type="ARBA" id="ARBA00022679"/>
    </source>
</evidence>
<evidence type="ECO:0000256" key="5">
    <source>
        <dbReference type="ARBA" id="ARBA00012458"/>
    </source>
</evidence>
<evidence type="ECO:0000256" key="12">
    <source>
        <dbReference type="ARBA" id="ARBA00053449"/>
    </source>
</evidence>
<reference evidence="15" key="2">
    <citation type="submission" date="2021-04" db="EMBL/GenBank/DDBJ databases">
        <authorList>
            <person name="Gilroy R."/>
        </authorList>
    </citation>
    <scope>NUCLEOTIDE SEQUENCE</scope>
    <source>
        <strain evidence="15">CHK195-6426</strain>
    </source>
</reference>
<comment type="pathway">
    <text evidence="3 13">Cofactor biosynthesis; tetrahydrofolate biosynthesis; 7,8-dihydrofolate from 2-amino-4-hydroxy-6-hydroxymethyl-7,8-dihydropteridine diphosphate and 4-aminobenzoate: step 1/2.</text>
</comment>
<dbReference type="PANTHER" id="PTHR20941">
    <property type="entry name" value="FOLATE SYNTHESIS PROTEINS"/>
    <property type="match status" value="1"/>
</dbReference>
<evidence type="ECO:0000256" key="4">
    <source>
        <dbReference type="ARBA" id="ARBA00009503"/>
    </source>
</evidence>
<dbReference type="FunFam" id="3.20.20.20:FF:000006">
    <property type="entry name" value="Dihydropteroate synthase"/>
    <property type="match status" value="1"/>
</dbReference>
<dbReference type="InterPro" id="IPR045031">
    <property type="entry name" value="DHP_synth-like"/>
</dbReference>
<evidence type="ECO:0000256" key="10">
    <source>
        <dbReference type="ARBA" id="ARBA00022909"/>
    </source>
</evidence>
<protein>
    <recommendedName>
        <fullName evidence="6 13">Dihydropteroate synthase</fullName>
        <shortName evidence="13">DHPS</shortName>
        <ecNumber evidence="5 13">2.5.1.15</ecNumber>
    </recommendedName>
    <alternativeName>
        <fullName evidence="11 13">Dihydropteroate pyrophosphorylase</fullName>
    </alternativeName>
</protein>
<evidence type="ECO:0000256" key="9">
    <source>
        <dbReference type="ARBA" id="ARBA00022842"/>
    </source>
</evidence>
<keyword evidence="10 13" id="KW-0289">Folate biosynthesis</keyword>
<dbReference type="RefSeq" id="WP_318704842.1">
    <property type="nucleotide sequence ID" value="NZ_CALWMU010000017.1"/>
</dbReference>
<sequence length="271" mass="29725">MKIGNREFDTKNHTYIMGILNVTPDSFSDGGKWNDRDKALHRVEEMLSEGMDIVDIGGESTRPGYTVITDQEEIERTAPVIEAIKANFDVPVSLDTYKSQVAAAGIEVGADLINDIWGLKFDEKMAGVIAKSGLPCCLMHNRNNTSYENFMAQVAEELTQSIEIAQKAGIADEKIILDPGVGFGKTYEQNLEVIRRLEELNAFGYPLLLGCSRKSVIGLALGLPVEERVEGTLVTTVLAVSKGCSFVRVHDVKANDRAVRMTQAILRGGNF</sequence>
<dbReference type="InterPro" id="IPR011005">
    <property type="entry name" value="Dihydropteroate_synth-like_sf"/>
</dbReference>
<evidence type="ECO:0000256" key="6">
    <source>
        <dbReference type="ARBA" id="ARBA00016919"/>
    </source>
</evidence>
<organism evidence="15 16">
    <name type="scientific">Candidatus Acetatifactor stercoripullorum</name>
    <dbReference type="NCBI Taxonomy" id="2838414"/>
    <lineage>
        <taxon>Bacteria</taxon>
        <taxon>Bacillati</taxon>
        <taxon>Bacillota</taxon>
        <taxon>Clostridia</taxon>
        <taxon>Lachnospirales</taxon>
        <taxon>Lachnospiraceae</taxon>
        <taxon>Acetatifactor</taxon>
    </lineage>
</organism>